<feature type="signal peptide" evidence="1">
    <location>
        <begin position="1"/>
        <end position="23"/>
    </location>
</feature>
<reference evidence="2 3" key="1">
    <citation type="submission" date="2019-06" db="EMBL/GenBank/DDBJ databases">
        <title>Genome sequencing of plant associated microbes to promote plant fitness in Sorghum bicolor and Oryza sativa.</title>
        <authorList>
            <person name="Coleman-Derr D."/>
        </authorList>
    </citation>
    <scope>NUCLEOTIDE SEQUENCE [LARGE SCALE GENOMIC DNA]</scope>
    <source>
        <strain evidence="2 3">KV-663</strain>
    </source>
</reference>
<sequence>MRGRARRLAVATTLTAAAVVVVAAGLGACTNTDAADQQVIDRLLTLDVLSVPPGAAELSRTSAKGGGNAAIRNSSTATVVYASPRTPAEVGQDVHAKFDAQWRFIDNRGGPIGGWQGSGALASDPGTVANVVARAVASGDKAPAGSRSVVTVTVSATRPG</sequence>
<evidence type="ECO:0000256" key="1">
    <source>
        <dbReference type="SAM" id="SignalP"/>
    </source>
</evidence>
<dbReference type="PROSITE" id="PS51257">
    <property type="entry name" value="PROKAR_LIPOPROTEIN"/>
    <property type="match status" value="1"/>
</dbReference>
<dbReference type="EMBL" id="VFPM01000001">
    <property type="protein sequence ID" value="TQM63900.1"/>
    <property type="molecule type" value="Genomic_DNA"/>
</dbReference>
<dbReference type="Proteomes" id="UP000316747">
    <property type="component" value="Unassembled WGS sequence"/>
</dbReference>
<name>A0A543I044_9MICO</name>
<proteinExistence type="predicted"/>
<keyword evidence="1" id="KW-0732">Signal</keyword>
<evidence type="ECO:0000313" key="3">
    <source>
        <dbReference type="Proteomes" id="UP000316747"/>
    </source>
</evidence>
<feature type="chain" id="PRO_5039209841" evidence="1">
    <location>
        <begin position="24"/>
        <end position="160"/>
    </location>
</feature>
<evidence type="ECO:0000313" key="2">
    <source>
        <dbReference type="EMBL" id="TQM63900.1"/>
    </source>
</evidence>
<gene>
    <name evidence="2" type="ORF">FBY41_0254</name>
</gene>
<keyword evidence="3" id="KW-1185">Reference proteome</keyword>
<organism evidence="2 3">
    <name type="scientific">Humibacillus xanthopallidus</name>
    <dbReference type="NCBI Taxonomy" id="412689"/>
    <lineage>
        <taxon>Bacteria</taxon>
        <taxon>Bacillati</taxon>
        <taxon>Actinomycetota</taxon>
        <taxon>Actinomycetes</taxon>
        <taxon>Micrococcales</taxon>
        <taxon>Intrasporangiaceae</taxon>
        <taxon>Humibacillus</taxon>
    </lineage>
</organism>
<protein>
    <submittedName>
        <fullName evidence="2">Uncharacterized protein</fullName>
    </submittedName>
</protein>
<dbReference type="AlphaFoldDB" id="A0A543I044"/>
<comment type="caution">
    <text evidence="2">The sequence shown here is derived from an EMBL/GenBank/DDBJ whole genome shotgun (WGS) entry which is preliminary data.</text>
</comment>
<accession>A0A543I044</accession>